<dbReference type="OrthoDB" id="10259368at2759"/>
<dbReference type="CDD" id="cd23683">
    <property type="entry name" value="IFT52_CTD"/>
    <property type="match status" value="1"/>
</dbReference>
<dbReference type="Gene3D" id="6.10.250.2800">
    <property type="match status" value="1"/>
</dbReference>
<comment type="caution">
    <text evidence="4">The sequence shown here is derived from an EMBL/GenBank/DDBJ whole genome shotgun (WGS) entry which is preliminary data.</text>
</comment>
<evidence type="ECO:0000313" key="4">
    <source>
        <dbReference type="EMBL" id="CAD2156005.1"/>
    </source>
</evidence>
<organism evidence="4 5">
    <name type="scientific">Meloidogyne enterolobii</name>
    <name type="common">Root-knot nematode worm</name>
    <name type="synonym">Meloidogyne mayaguensis</name>
    <dbReference type="NCBI Taxonomy" id="390850"/>
    <lineage>
        <taxon>Eukaryota</taxon>
        <taxon>Metazoa</taxon>
        <taxon>Ecdysozoa</taxon>
        <taxon>Nematoda</taxon>
        <taxon>Chromadorea</taxon>
        <taxon>Rhabditida</taxon>
        <taxon>Tylenchina</taxon>
        <taxon>Tylenchomorpha</taxon>
        <taxon>Tylenchoidea</taxon>
        <taxon>Meloidogynidae</taxon>
        <taxon>Meloidogyninae</taxon>
        <taxon>Meloidogyne</taxon>
    </lineage>
</organism>
<dbReference type="Proteomes" id="UP000580250">
    <property type="component" value="Unassembled WGS sequence"/>
</dbReference>
<evidence type="ECO:0000313" key="5">
    <source>
        <dbReference type="Proteomes" id="UP000580250"/>
    </source>
</evidence>
<sequence>MTSNLIIFNQTKDEEFNIYNHFRQLHRHIRSGWEVEIHQNDEITEGILGKCRIFVLPCPRVKFTDEEFSALRKFVKSGGSLLVLSSEGGEEKNSTNVNFLLEEFGISFNNDSVIRTIFHKYFDPKEALISNGVLNRSLPIGAGVLQTQSLSNTNIEWQNAVGGFSKLQGDNEDENNFSASLNFVFPYGCTLSVNRESVSVLSTGTVCYPVLRPVCAFHQLKTENGIGRLAVCGSVRMFVDEYFNKEDNSKIFDVILKFLSGSLELNQIDANEPNIFDEQPIPDNMQLSCKLKLCLHESEFDHAYFGDFIKLFDQSLTSVGLDHWPEAKRIYEKIGLRYEPLTLVTPTFQVPMPPYQPAVFPPQFRELPQPQLELFELDDAFSTHEVQLAQLTNRCAENELDMYIREASEILGINKILSETLTGNDRKITSKRILDYVTRNLIEWKKSTAGMEEGDDLPHTYLPAPDESVEIDADWTRQQNNIDIMDDGEENFDHAFSEIYND</sequence>
<dbReference type="GO" id="GO:0005814">
    <property type="term" value="C:centriole"/>
    <property type="evidence" value="ECO:0007669"/>
    <property type="project" value="TreeGrafter"/>
</dbReference>
<dbReference type="GO" id="GO:0030992">
    <property type="term" value="C:intraciliary transport particle B"/>
    <property type="evidence" value="ECO:0007669"/>
    <property type="project" value="TreeGrafter"/>
</dbReference>
<accession>A0A6V7UEV1</accession>
<evidence type="ECO:0000259" key="1">
    <source>
        <dbReference type="Pfam" id="PF21178"/>
    </source>
</evidence>
<dbReference type="PANTHER" id="PTHR12969:SF7">
    <property type="entry name" value="INTRAFLAGELLAR TRANSPORT PROTEIN 52 HOMOLOG"/>
    <property type="match status" value="1"/>
</dbReference>
<dbReference type="Pfam" id="PF23355">
    <property type="entry name" value="IFT52_GIFT"/>
    <property type="match status" value="1"/>
</dbReference>
<dbReference type="AlphaFoldDB" id="A0A6V7UEV1"/>
<dbReference type="InterPro" id="IPR048643">
    <property type="entry name" value="Itf52_C"/>
</dbReference>
<dbReference type="InterPro" id="IPR055458">
    <property type="entry name" value="IFT52_GIFT"/>
</dbReference>
<dbReference type="GO" id="GO:0005929">
    <property type="term" value="C:cilium"/>
    <property type="evidence" value="ECO:0007669"/>
    <property type="project" value="TreeGrafter"/>
</dbReference>
<feature type="domain" description="Intraflagellar transport protein 52 C-terminal" evidence="1">
    <location>
        <begin position="381"/>
        <end position="437"/>
    </location>
</feature>
<dbReference type="GO" id="GO:0060271">
    <property type="term" value="P:cilium assembly"/>
    <property type="evidence" value="ECO:0007669"/>
    <property type="project" value="TreeGrafter"/>
</dbReference>
<dbReference type="Pfam" id="PF23352">
    <property type="entry name" value="IFT52_central"/>
    <property type="match status" value="1"/>
</dbReference>
<protein>
    <submittedName>
        <fullName evidence="4">Uncharacterized protein</fullName>
    </submittedName>
</protein>
<dbReference type="EMBL" id="CAJEWN010000060">
    <property type="protein sequence ID" value="CAD2156005.1"/>
    <property type="molecule type" value="Genomic_DNA"/>
</dbReference>
<dbReference type="Pfam" id="PF21178">
    <property type="entry name" value="Itf52_C"/>
    <property type="match status" value="1"/>
</dbReference>
<dbReference type="InterPro" id="IPR055460">
    <property type="entry name" value="IFT52_central"/>
</dbReference>
<gene>
    <name evidence="4" type="ORF">MENT_LOCUS12096</name>
</gene>
<feature type="domain" description="IFT52 central" evidence="2">
    <location>
        <begin position="287"/>
        <end position="370"/>
    </location>
</feature>
<dbReference type="PANTHER" id="PTHR12969">
    <property type="entry name" value="NGD5/OSM-6/IFT52"/>
    <property type="match status" value="1"/>
</dbReference>
<feature type="domain" description="IFT52 GIFT" evidence="3">
    <location>
        <begin position="6"/>
        <end position="271"/>
    </location>
</feature>
<name>A0A6V7UEV1_MELEN</name>
<evidence type="ECO:0000259" key="3">
    <source>
        <dbReference type="Pfam" id="PF23355"/>
    </source>
</evidence>
<dbReference type="InterPro" id="IPR039975">
    <property type="entry name" value="IFT52"/>
</dbReference>
<evidence type="ECO:0000259" key="2">
    <source>
        <dbReference type="Pfam" id="PF23352"/>
    </source>
</evidence>
<dbReference type="GO" id="GO:0042073">
    <property type="term" value="P:intraciliary transport"/>
    <property type="evidence" value="ECO:0007669"/>
    <property type="project" value="TreeGrafter"/>
</dbReference>
<reference evidence="4 5" key="1">
    <citation type="submission" date="2020-08" db="EMBL/GenBank/DDBJ databases">
        <authorList>
            <person name="Koutsovoulos G."/>
            <person name="Danchin GJ E."/>
        </authorList>
    </citation>
    <scope>NUCLEOTIDE SEQUENCE [LARGE SCALE GENOMIC DNA]</scope>
</reference>
<proteinExistence type="predicted"/>